<evidence type="ECO:0000256" key="1">
    <source>
        <dbReference type="SAM" id="Phobius"/>
    </source>
</evidence>
<evidence type="ECO:0000313" key="2">
    <source>
        <dbReference type="EMBL" id="OHA80484.1"/>
    </source>
</evidence>
<keyword evidence="1" id="KW-1133">Transmembrane helix</keyword>
<dbReference type="AlphaFoldDB" id="A0A1G2S5T1"/>
<keyword evidence="1" id="KW-0472">Membrane</keyword>
<gene>
    <name evidence="2" type="ORF">A3D51_00125</name>
</gene>
<reference evidence="2 3" key="1">
    <citation type="journal article" date="2016" name="Nat. Commun.">
        <title>Thousands of microbial genomes shed light on interconnected biogeochemical processes in an aquifer system.</title>
        <authorList>
            <person name="Anantharaman K."/>
            <person name="Brown C.T."/>
            <person name="Hug L.A."/>
            <person name="Sharon I."/>
            <person name="Castelle C.J."/>
            <person name="Probst A.J."/>
            <person name="Thomas B.C."/>
            <person name="Singh A."/>
            <person name="Wilkins M.J."/>
            <person name="Karaoz U."/>
            <person name="Brodie E.L."/>
            <person name="Williams K.H."/>
            <person name="Hubbard S.S."/>
            <person name="Banfield J.F."/>
        </authorList>
    </citation>
    <scope>NUCLEOTIDE SEQUENCE [LARGE SCALE GENOMIC DNA]</scope>
</reference>
<accession>A0A1G2S5T1</accession>
<sequence length="133" mass="14603">MKIINQKTFATILAVGFFAVPVFVWAQVGIPCGDIAAGQKMCGFDDLIILINNIIKFLMFKVAVPLAALGFMFMGAKLVINQNKEGAWTEAKAGLGYIATGFFMMLGAYILIKTILFALLSNDQVAFMQFMFQ</sequence>
<name>A0A1G2S5T1_9BACT</name>
<evidence type="ECO:0000313" key="3">
    <source>
        <dbReference type="Proteomes" id="UP000179118"/>
    </source>
</evidence>
<comment type="caution">
    <text evidence="2">The sequence shown here is derived from an EMBL/GenBank/DDBJ whole genome shotgun (WGS) entry which is preliminary data.</text>
</comment>
<organism evidence="2 3">
    <name type="scientific">Candidatus Yonathbacteria bacterium RIFCSPHIGHO2_02_FULL_44_14</name>
    <dbReference type="NCBI Taxonomy" id="1802724"/>
    <lineage>
        <taxon>Bacteria</taxon>
        <taxon>Candidatus Yonathiibacteriota</taxon>
    </lineage>
</organism>
<dbReference type="Proteomes" id="UP000179118">
    <property type="component" value="Unassembled WGS sequence"/>
</dbReference>
<evidence type="ECO:0008006" key="4">
    <source>
        <dbReference type="Google" id="ProtNLM"/>
    </source>
</evidence>
<proteinExistence type="predicted"/>
<dbReference type="EMBL" id="MHUT01000018">
    <property type="protein sequence ID" value="OHA80484.1"/>
    <property type="molecule type" value="Genomic_DNA"/>
</dbReference>
<keyword evidence="1" id="KW-0812">Transmembrane</keyword>
<feature type="transmembrane region" description="Helical" evidence="1">
    <location>
        <begin position="50"/>
        <end position="74"/>
    </location>
</feature>
<feature type="transmembrane region" description="Helical" evidence="1">
    <location>
        <begin position="95"/>
        <end position="120"/>
    </location>
</feature>
<protein>
    <recommendedName>
        <fullName evidence="4">TrbC/VIRB2 family protein</fullName>
    </recommendedName>
</protein>